<dbReference type="Pfam" id="PF02413">
    <property type="entry name" value="Caudo_TAP"/>
    <property type="match status" value="1"/>
</dbReference>
<accession>A0AAJ1DET9</accession>
<evidence type="ECO:0000313" key="2">
    <source>
        <dbReference type="Proteomes" id="UP000195540"/>
    </source>
</evidence>
<dbReference type="RefSeq" id="WP_087726460.1">
    <property type="nucleotide sequence ID" value="NZ_CP021694.1"/>
</dbReference>
<dbReference type="InterPro" id="IPR003458">
    <property type="entry name" value="Phage_T4_Gp38_tail_assem"/>
</dbReference>
<dbReference type="AlphaFoldDB" id="A0AAJ1DET9"/>
<dbReference type="EMBL" id="CP021694">
    <property type="protein sequence ID" value="ARX34348.1"/>
    <property type="molecule type" value="Genomic_DNA"/>
</dbReference>
<evidence type="ECO:0008006" key="3">
    <source>
        <dbReference type="Google" id="ProtNLM"/>
    </source>
</evidence>
<protein>
    <recommendedName>
        <fullName evidence="3">Tail fiber assembly protein</fullName>
    </recommendedName>
</protein>
<name>A0AAJ1DET9_PROMI</name>
<organism evidence="1 2">
    <name type="scientific">Proteus mirabilis</name>
    <dbReference type="NCBI Taxonomy" id="584"/>
    <lineage>
        <taxon>Bacteria</taxon>
        <taxon>Pseudomonadati</taxon>
        <taxon>Pseudomonadota</taxon>
        <taxon>Gammaproteobacteria</taxon>
        <taxon>Enterobacterales</taxon>
        <taxon>Morganellaceae</taxon>
        <taxon>Proteus</taxon>
    </lineage>
</organism>
<gene>
    <name evidence="1" type="ORF">AM402_09395</name>
</gene>
<evidence type="ECO:0000313" key="1">
    <source>
        <dbReference type="EMBL" id="ARX34348.1"/>
    </source>
</evidence>
<reference evidence="1 2" key="1">
    <citation type="submission" date="2017-05" db="EMBL/GenBank/DDBJ databases">
        <title>Whole genome sequencing of Proteus mirabilis AR_0155.</title>
        <authorList>
            <person name="Conlan S."/>
            <person name="Thomas P.J."/>
            <person name="Mullikin J."/>
            <person name="Frank K.M."/>
            <person name="Segre J.A."/>
        </authorList>
    </citation>
    <scope>NUCLEOTIDE SEQUENCE [LARGE SCALE GENOMIC DNA]</scope>
    <source>
        <strain evidence="1 2">AR_0155</strain>
    </source>
</reference>
<sequence length="117" mass="13653">MGGFPPDVIEVSDDIWLEFAGKLAPEGKIRIAGKNGIPIWEDVPPLSEVEIIKTRRKKQEICLNEVMYHIQFWQTQLMLNMINEEDKKKLIEWVKYAQALKDIDLENSEVEFPQKPE</sequence>
<dbReference type="Proteomes" id="UP000195540">
    <property type="component" value="Chromosome"/>
</dbReference>
<proteinExistence type="predicted"/>